<gene>
    <name evidence="1" type="ORF">GRF59_16145</name>
</gene>
<dbReference type="RefSeq" id="WP_160498740.1">
    <property type="nucleotide sequence ID" value="NZ_WUBI01000002.1"/>
</dbReference>
<evidence type="ECO:0000313" key="1">
    <source>
        <dbReference type="EMBL" id="MWV45157.1"/>
    </source>
</evidence>
<protein>
    <recommendedName>
        <fullName evidence="3">Lipoprotein</fullName>
    </recommendedName>
</protein>
<dbReference type="AlphaFoldDB" id="A0A7X3LHH6"/>
<dbReference type="EMBL" id="WUBI01000002">
    <property type="protein sequence ID" value="MWV45157.1"/>
    <property type="molecule type" value="Genomic_DNA"/>
</dbReference>
<keyword evidence="2" id="KW-1185">Reference proteome</keyword>
<sequence length="275" mass="30927">MNIRNLSCGLIALLWMSIGLSGCGLLQNQKNPEAWFKQTLAGLAGKDTFSFNGEAAVRTQSQKGFKESMAYEGSLTEHDKLTIRSMLPAEASEVKTTKPMKIKDMHAAEAGFRRQDGHWVHLFSEGNTTLNSSLARFNPLAQLDAISRLPKQMREASGGARGTKVLRIELEPAAARQWLSEQLQGEMDMIRQKTIAENKGRSPQEMRQLSDVWNRGDTQLKQMLDHSEVAMIYYLTIDKKTGFPVKLSSESGIRYMNLHQQEQQETLVNDVSFHP</sequence>
<organism evidence="1 2">
    <name type="scientific">Paenibacillus dendrobii</name>
    <dbReference type="NCBI Taxonomy" id="2691084"/>
    <lineage>
        <taxon>Bacteria</taxon>
        <taxon>Bacillati</taxon>
        <taxon>Bacillota</taxon>
        <taxon>Bacilli</taxon>
        <taxon>Bacillales</taxon>
        <taxon>Paenibacillaceae</taxon>
        <taxon>Paenibacillus</taxon>
    </lineage>
</organism>
<name>A0A7X3LHH6_9BACL</name>
<dbReference type="PROSITE" id="PS51257">
    <property type="entry name" value="PROKAR_LIPOPROTEIN"/>
    <property type="match status" value="1"/>
</dbReference>
<evidence type="ECO:0008006" key="3">
    <source>
        <dbReference type="Google" id="ProtNLM"/>
    </source>
</evidence>
<accession>A0A7X3LHH6</accession>
<proteinExistence type="predicted"/>
<evidence type="ECO:0000313" key="2">
    <source>
        <dbReference type="Proteomes" id="UP000460318"/>
    </source>
</evidence>
<dbReference type="Proteomes" id="UP000460318">
    <property type="component" value="Unassembled WGS sequence"/>
</dbReference>
<reference evidence="1 2" key="1">
    <citation type="submission" date="2019-12" db="EMBL/GenBank/DDBJ databases">
        <title>Paenibacillus sp. nov., an endophytic bacterium isolated from the stem of Dendrobium.</title>
        <authorList>
            <person name="Zhao R."/>
        </authorList>
    </citation>
    <scope>NUCLEOTIDE SEQUENCE [LARGE SCALE GENOMIC DNA]</scope>
    <source>
        <strain evidence="1 2">HJL G12</strain>
    </source>
</reference>
<comment type="caution">
    <text evidence="1">The sequence shown here is derived from an EMBL/GenBank/DDBJ whole genome shotgun (WGS) entry which is preliminary data.</text>
</comment>